<keyword evidence="3" id="KW-1185">Reference proteome</keyword>
<dbReference type="GO" id="GO:0016887">
    <property type="term" value="F:ATP hydrolysis activity"/>
    <property type="evidence" value="ECO:0007669"/>
    <property type="project" value="InterPro"/>
</dbReference>
<proteinExistence type="predicted"/>
<accession>A0AAV5DG63</accession>
<dbReference type="Pfam" id="PF00004">
    <property type="entry name" value="AAA"/>
    <property type="match status" value="1"/>
</dbReference>
<dbReference type="EMBL" id="BQKI01000017">
    <property type="protein sequence ID" value="GJN09989.1"/>
    <property type="molecule type" value="Genomic_DNA"/>
</dbReference>
<evidence type="ECO:0000313" key="3">
    <source>
        <dbReference type="Proteomes" id="UP001054889"/>
    </source>
</evidence>
<gene>
    <name evidence="2" type="primary">ga28047</name>
    <name evidence="2" type="ORF">PR202_ga28047</name>
</gene>
<dbReference type="AlphaFoldDB" id="A0AAV5DG63"/>
<dbReference type="Proteomes" id="UP001054889">
    <property type="component" value="Unassembled WGS sequence"/>
</dbReference>
<dbReference type="InterPro" id="IPR027417">
    <property type="entry name" value="P-loop_NTPase"/>
</dbReference>
<reference evidence="2" key="1">
    <citation type="journal article" date="2018" name="DNA Res.">
        <title>Multiple hybrid de novo genome assembly of finger millet, an orphan allotetraploid crop.</title>
        <authorList>
            <person name="Hatakeyama M."/>
            <person name="Aluri S."/>
            <person name="Balachadran M.T."/>
            <person name="Sivarajan S.R."/>
            <person name="Patrignani A."/>
            <person name="Gruter S."/>
            <person name="Poveda L."/>
            <person name="Shimizu-Inatsugi R."/>
            <person name="Baeten J."/>
            <person name="Francoijs K.J."/>
            <person name="Nataraja K.N."/>
            <person name="Reddy Y.A.N."/>
            <person name="Phadnis S."/>
            <person name="Ravikumar R.L."/>
            <person name="Schlapbach R."/>
            <person name="Sreeman S.M."/>
            <person name="Shimizu K.K."/>
        </authorList>
    </citation>
    <scope>NUCLEOTIDE SEQUENCE</scope>
</reference>
<dbReference type="SUPFAM" id="SSF52540">
    <property type="entry name" value="P-loop containing nucleoside triphosphate hydrolases"/>
    <property type="match status" value="1"/>
</dbReference>
<evidence type="ECO:0000313" key="2">
    <source>
        <dbReference type="EMBL" id="GJN09989.1"/>
    </source>
</evidence>
<dbReference type="InterPro" id="IPR050747">
    <property type="entry name" value="Mitochondrial_chaperone_BCS1"/>
</dbReference>
<dbReference type="PANTHER" id="PTHR23070">
    <property type="entry name" value="BCS1 AAA-TYPE ATPASE"/>
    <property type="match status" value="1"/>
</dbReference>
<reference evidence="2" key="2">
    <citation type="submission" date="2021-12" db="EMBL/GenBank/DDBJ databases">
        <title>Resequencing data analysis of finger millet.</title>
        <authorList>
            <person name="Hatakeyama M."/>
            <person name="Aluri S."/>
            <person name="Balachadran M.T."/>
            <person name="Sivarajan S.R."/>
            <person name="Poveda L."/>
            <person name="Shimizu-Inatsugi R."/>
            <person name="Schlapbach R."/>
            <person name="Sreeman S.M."/>
            <person name="Shimizu K.K."/>
        </authorList>
    </citation>
    <scope>NUCLEOTIDE SEQUENCE</scope>
</reference>
<evidence type="ECO:0000259" key="1">
    <source>
        <dbReference type="Pfam" id="PF00004"/>
    </source>
</evidence>
<dbReference type="Gene3D" id="3.40.50.300">
    <property type="entry name" value="P-loop containing nucleotide triphosphate hydrolases"/>
    <property type="match status" value="1"/>
</dbReference>
<dbReference type="GO" id="GO:0005524">
    <property type="term" value="F:ATP binding"/>
    <property type="evidence" value="ECO:0007669"/>
    <property type="project" value="InterPro"/>
</dbReference>
<name>A0AAV5DG63_ELECO</name>
<sequence length="73" mass="8156">MNPAKKHAIMDDLNVFKSGRDYSGHIGKAWKRGYLLYGLPGTGKPTMVAAMANHLDYDIYDVELTFVHSNADQ</sequence>
<protein>
    <recommendedName>
        <fullName evidence="1">ATPase AAA-type core domain-containing protein</fullName>
    </recommendedName>
</protein>
<organism evidence="2 3">
    <name type="scientific">Eleusine coracana subsp. coracana</name>
    <dbReference type="NCBI Taxonomy" id="191504"/>
    <lineage>
        <taxon>Eukaryota</taxon>
        <taxon>Viridiplantae</taxon>
        <taxon>Streptophyta</taxon>
        <taxon>Embryophyta</taxon>
        <taxon>Tracheophyta</taxon>
        <taxon>Spermatophyta</taxon>
        <taxon>Magnoliopsida</taxon>
        <taxon>Liliopsida</taxon>
        <taxon>Poales</taxon>
        <taxon>Poaceae</taxon>
        <taxon>PACMAD clade</taxon>
        <taxon>Chloridoideae</taxon>
        <taxon>Cynodonteae</taxon>
        <taxon>Eleusininae</taxon>
        <taxon>Eleusine</taxon>
    </lineage>
</organism>
<comment type="caution">
    <text evidence="2">The sequence shown here is derived from an EMBL/GenBank/DDBJ whole genome shotgun (WGS) entry which is preliminary data.</text>
</comment>
<dbReference type="InterPro" id="IPR003959">
    <property type="entry name" value="ATPase_AAA_core"/>
</dbReference>
<feature type="domain" description="ATPase AAA-type core" evidence="1">
    <location>
        <begin position="34"/>
        <end position="64"/>
    </location>
</feature>